<dbReference type="InterPro" id="IPR050428">
    <property type="entry name" value="TCS_sensor_his_kinase"/>
</dbReference>
<dbReference type="Gene3D" id="3.30.565.10">
    <property type="entry name" value="Histidine kinase-like ATPase, C-terminal domain"/>
    <property type="match status" value="1"/>
</dbReference>
<dbReference type="PROSITE" id="PS50109">
    <property type="entry name" value="HIS_KIN"/>
    <property type="match status" value="1"/>
</dbReference>
<keyword evidence="9" id="KW-0902">Two-component regulatory system</keyword>
<dbReference type="InterPro" id="IPR003661">
    <property type="entry name" value="HisK_dim/P_dom"/>
</dbReference>
<dbReference type="InterPro" id="IPR003660">
    <property type="entry name" value="HAMP_dom"/>
</dbReference>
<accession>H8GLW3</accession>
<evidence type="ECO:0000256" key="3">
    <source>
        <dbReference type="ARBA" id="ARBA00012438"/>
    </source>
</evidence>
<reference evidence="14 15" key="1">
    <citation type="journal article" date="2013" name="Genome Announc.">
        <title>Genome Sequence of the Obligate Gammaproteobacterial Methanotroph Methylomicrobium album Strain BG8.</title>
        <authorList>
            <person name="Kits K.D."/>
            <person name="Kalyuzhnaya M.G."/>
            <person name="Klotz M.G."/>
            <person name="Jetten M.S."/>
            <person name="Op den Camp H.J."/>
            <person name="Vuilleumier S."/>
            <person name="Bringel F."/>
            <person name="Dispirito A.A."/>
            <person name="Murrell J.C."/>
            <person name="Bruce D."/>
            <person name="Cheng J.F."/>
            <person name="Copeland A."/>
            <person name="Goodwin L."/>
            <person name="Hauser L."/>
            <person name="Lajus A."/>
            <person name="Land M.L."/>
            <person name="Lapidus A."/>
            <person name="Lucas S."/>
            <person name="Medigue C."/>
            <person name="Pitluck S."/>
            <person name="Woyke T."/>
            <person name="Zeytun A."/>
            <person name="Stein L.Y."/>
        </authorList>
    </citation>
    <scope>NUCLEOTIDE SEQUENCE [LARGE SCALE GENOMIC DNA]</scope>
    <source>
        <strain evidence="14 15">BG8</strain>
    </source>
</reference>
<comment type="catalytic activity">
    <reaction evidence="1">
        <text>ATP + protein L-histidine = ADP + protein N-phospho-L-histidine.</text>
        <dbReference type="EC" id="2.7.13.3"/>
    </reaction>
</comment>
<dbReference type="InterPro" id="IPR005467">
    <property type="entry name" value="His_kinase_dom"/>
</dbReference>
<evidence type="ECO:0000256" key="8">
    <source>
        <dbReference type="ARBA" id="ARBA00022989"/>
    </source>
</evidence>
<dbReference type="PRINTS" id="PR00344">
    <property type="entry name" value="BCTRLSENSOR"/>
</dbReference>
<sequence>MNALRAKSLSFRLLTSEGLVLAAFFALVAVVLEQGFRESAEEALKERLQVQVYSLLSSAELKDNGELSVSQNLQDPRFMNPGSGLYGFIRQTNKKQVWSSPSAIGLDPPPLPDMAPGEPAFTREKRNRYAFHYRVIWQTLAGMEREYLFTVVEDGDFVEQQVKHFAVTLWTWLLVIGVVLIFIQFSLLRWSLKPLRRIVRDLESIEKGTRSRLDHYYATELQGLANNLNAFISSERAHLERYRNTLADLAHSLKTPLAILHGCAHSFQGNQDAVIEQLTYMDKIIQYQLQRAAAKGESKTVGASDVSDIIRKTVASLTKVYLDKGISFDLNIPEASPVYYEEGDLYEIIGNLLDNASKWCRKTVRVQVALKQRKNRRNYAVFLLIEDDGPGIPQQKLGEILKRGVRADENIHGHGIGMAVVSDLIELLDGKLEGMPSKTLGGMSWSVYLP</sequence>
<evidence type="ECO:0000256" key="11">
    <source>
        <dbReference type="SAM" id="Phobius"/>
    </source>
</evidence>
<dbReference type="Pfam" id="PF02518">
    <property type="entry name" value="HATPase_c"/>
    <property type="match status" value="1"/>
</dbReference>
<dbReference type="InterPro" id="IPR036097">
    <property type="entry name" value="HisK_dim/P_sf"/>
</dbReference>
<dbReference type="RefSeq" id="WP_005368915.1">
    <property type="nucleotide sequence ID" value="NZ_CM001475.1"/>
</dbReference>
<keyword evidence="6 11" id="KW-0812">Transmembrane</keyword>
<dbReference type="STRING" id="686340.Metal_0297"/>
<dbReference type="CDD" id="cd00082">
    <property type="entry name" value="HisKA"/>
    <property type="match status" value="1"/>
</dbReference>
<dbReference type="Gene3D" id="1.10.287.130">
    <property type="match status" value="1"/>
</dbReference>
<feature type="transmembrane region" description="Helical" evidence="11">
    <location>
        <begin position="169"/>
        <end position="188"/>
    </location>
</feature>
<evidence type="ECO:0000256" key="4">
    <source>
        <dbReference type="ARBA" id="ARBA00022553"/>
    </source>
</evidence>
<dbReference type="InterPro" id="IPR036890">
    <property type="entry name" value="HATPase_C_sf"/>
</dbReference>
<dbReference type="PANTHER" id="PTHR45436">
    <property type="entry name" value="SENSOR HISTIDINE KINASE YKOH"/>
    <property type="match status" value="1"/>
</dbReference>
<evidence type="ECO:0000256" key="6">
    <source>
        <dbReference type="ARBA" id="ARBA00022692"/>
    </source>
</evidence>
<dbReference type="SMART" id="SM00387">
    <property type="entry name" value="HATPase_c"/>
    <property type="match status" value="1"/>
</dbReference>
<feature type="domain" description="HAMP" evidence="13">
    <location>
        <begin position="189"/>
        <end position="240"/>
    </location>
</feature>
<evidence type="ECO:0000259" key="12">
    <source>
        <dbReference type="PROSITE" id="PS50109"/>
    </source>
</evidence>
<dbReference type="Proteomes" id="UP000005090">
    <property type="component" value="Chromosome"/>
</dbReference>
<evidence type="ECO:0000256" key="2">
    <source>
        <dbReference type="ARBA" id="ARBA00004370"/>
    </source>
</evidence>
<evidence type="ECO:0000313" key="15">
    <source>
        <dbReference type="Proteomes" id="UP000005090"/>
    </source>
</evidence>
<gene>
    <name evidence="14" type="ORF">Metal_0297</name>
</gene>
<keyword evidence="10 11" id="KW-0472">Membrane</keyword>
<comment type="subcellular location">
    <subcellularLocation>
        <location evidence="2">Membrane</location>
    </subcellularLocation>
</comment>
<proteinExistence type="predicted"/>
<protein>
    <recommendedName>
        <fullName evidence="3">histidine kinase</fullName>
        <ecNumber evidence="3">2.7.13.3</ecNumber>
    </recommendedName>
</protein>
<keyword evidence="5" id="KW-0808">Transferase</keyword>
<dbReference type="InterPro" id="IPR004358">
    <property type="entry name" value="Sig_transdc_His_kin-like_C"/>
</dbReference>
<keyword evidence="15" id="KW-1185">Reference proteome</keyword>
<dbReference type="InterPro" id="IPR003594">
    <property type="entry name" value="HATPase_dom"/>
</dbReference>
<dbReference type="EC" id="2.7.13.3" evidence="3"/>
<feature type="domain" description="Histidine kinase" evidence="12">
    <location>
        <begin position="248"/>
        <end position="450"/>
    </location>
</feature>
<evidence type="ECO:0000256" key="1">
    <source>
        <dbReference type="ARBA" id="ARBA00000085"/>
    </source>
</evidence>
<keyword evidence="7 14" id="KW-0418">Kinase</keyword>
<dbReference type="AlphaFoldDB" id="H8GLW3"/>
<keyword evidence="8 11" id="KW-1133">Transmembrane helix</keyword>
<dbReference type="EMBL" id="CM001475">
    <property type="protein sequence ID" value="EIC28159.1"/>
    <property type="molecule type" value="Genomic_DNA"/>
</dbReference>
<evidence type="ECO:0000313" key="14">
    <source>
        <dbReference type="EMBL" id="EIC28159.1"/>
    </source>
</evidence>
<dbReference type="PANTHER" id="PTHR45436:SF4">
    <property type="entry name" value="SENSOR PROTEIN PHOQ"/>
    <property type="match status" value="1"/>
</dbReference>
<evidence type="ECO:0000259" key="13">
    <source>
        <dbReference type="PROSITE" id="PS50885"/>
    </source>
</evidence>
<evidence type="ECO:0000256" key="9">
    <source>
        <dbReference type="ARBA" id="ARBA00023012"/>
    </source>
</evidence>
<name>H8GLW3_METAL</name>
<dbReference type="SUPFAM" id="SSF47384">
    <property type="entry name" value="Homodimeric domain of signal transducing histidine kinase"/>
    <property type="match status" value="1"/>
</dbReference>
<dbReference type="SUPFAM" id="SSF55874">
    <property type="entry name" value="ATPase domain of HSP90 chaperone/DNA topoisomerase II/histidine kinase"/>
    <property type="match status" value="1"/>
</dbReference>
<dbReference type="PROSITE" id="PS50885">
    <property type="entry name" value="HAMP"/>
    <property type="match status" value="1"/>
</dbReference>
<evidence type="ECO:0000256" key="10">
    <source>
        <dbReference type="ARBA" id="ARBA00023136"/>
    </source>
</evidence>
<organism evidence="14 15">
    <name type="scientific">Methylomicrobium album BG8</name>
    <dbReference type="NCBI Taxonomy" id="686340"/>
    <lineage>
        <taxon>Bacteria</taxon>
        <taxon>Pseudomonadati</taxon>
        <taxon>Pseudomonadota</taxon>
        <taxon>Gammaproteobacteria</taxon>
        <taxon>Methylococcales</taxon>
        <taxon>Methylococcaceae</taxon>
        <taxon>Methylomicrobium</taxon>
    </lineage>
</organism>
<evidence type="ECO:0000256" key="5">
    <source>
        <dbReference type="ARBA" id="ARBA00022679"/>
    </source>
</evidence>
<dbReference type="GO" id="GO:0000155">
    <property type="term" value="F:phosphorelay sensor kinase activity"/>
    <property type="evidence" value="ECO:0007669"/>
    <property type="project" value="InterPro"/>
</dbReference>
<keyword evidence="4" id="KW-0597">Phosphoprotein</keyword>
<dbReference type="HOGENOM" id="CLU_000445_42_2_6"/>
<evidence type="ECO:0000256" key="7">
    <source>
        <dbReference type="ARBA" id="ARBA00022777"/>
    </source>
</evidence>
<dbReference type="GO" id="GO:0005524">
    <property type="term" value="F:ATP binding"/>
    <property type="evidence" value="ECO:0007669"/>
    <property type="project" value="UniProtKB-KW"/>
</dbReference>
<dbReference type="GO" id="GO:0005886">
    <property type="term" value="C:plasma membrane"/>
    <property type="evidence" value="ECO:0007669"/>
    <property type="project" value="TreeGrafter"/>
</dbReference>
<dbReference type="eggNOG" id="COG0642">
    <property type="taxonomic scope" value="Bacteria"/>
</dbReference>